<dbReference type="Pfam" id="PF10555">
    <property type="entry name" value="MraY_sig1"/>
    <property type="match status" value="1"/>
</dbReference>
<dbReference type="GeneID" id="78412994"/>
<dbReference type="Pfam" id="PF00953">
    <property type="entry name" value="Glycos_transf_4"/>
    <property type="match status" value="1"/>
</dbReference>
<feature type="transmembrane region" description="Helical" evidence="7">
    <location>
        <begin position="52"/>
        <end position="72"/>
    </location>
</feature>
<dbReference type="InterPro" id="IPR018480">
    <property type="entry name" value="PNAcMuramoyl-5peptid_Trfase_CS"/>
</dbReference>
<dbReference type="RefSeq" id="WP_005605980.1">
    <property type="nucleotide sequence ID" value="NZ_CP102283.1"/>
</dbReference>
<comment type="cofactor">
    <cofactor evidence="7 9">
        <name>Mg(2+)</name>
        <dbReference type="ChEBI" id="CHEBI:18420"/>
    </cofactor>
</comment>
<gene>
    <name evidence="7 10" type="primary">mraY</name>
    <name evidence="10" type="ORF">HMPREF0444_0679</name>
</gene>
<dbReference type="HOGENOM" id="CLU_023982_0_1_9"/>
<evidence type="ECO:0000256" key="8">
    <source>
        <dbReference type="NCBIfam" id="TIGR00445"/>
    </source>
</evidence>
<accession>C8NFI4</accession>
<evidence type="ECO:0000256" key="6">
    <source>
        <dbReference type="ARBA" id="ARBA00023136"/>
    </source>
</evidence>
<organism evidence="10 11">
    <name type="scientific">Granulicatella adiacens ATCC 49175</name>
    <dbReference type="NCBI Taxonomy" id="638301"/>
    <lineage>
        <taxon>Bacteria</taxon>
        <taxon>Bacillati</taxon>
        <taxon>Bacillota</taxon>
        <taxon>Bacilli</taxon>
        <taxon>Lactobacillales</taxon>
        <taxon>Carnobacteriaceae</taxon>
        <taxon>Granulicatella</taxon>
    </lineage>
</organism>
<sequence>MIEIILAVGLSFLATVIAEPHFIQFMKMKQLGQTTLDEGPSWHKAKSGTPTMGGLVFLCMISLSSLIMGAVFGHFNFVLLSGVIGFAFFGSIGFLDDYIKVFKKQNEGLKSHEKFALQLLGAAIFVALYLFSGNQPLIYLPLFGEVNSIIVFALFTIIWIAGFSNAVNLTDGLDGLATSTNIIAYATYGIIATHAGQNSIAVFCFCVVGGLAGFLLFNWKPAKVFMGDVGSLALGAGLAIISIMLHKEWTLLLVGIIFVFETLSVILQVGSFKLTGKRIFKMSPIHHHFEMSGWKEVKIVSVFSAVGFVAGLIVAIIF</sequence>
<dbReference type="CDD" id="cd06852">
    <property type="entry name" value="GT_MraY"/>
    <property type="match status" value="1"/>
</dbReference>
<dbReference type="PANTHER" id="PTHR22926">
    <property type="entry name" value="PHOSPHO-N-ACETYLMURAMOYL-PENTAPEPTIDE-TRANSFERASE"/>
    <property type="match status" value="1"/>
</dbReference>
<dbReference type="STRING" id="638301.HMPREF0444_0679"/>
<feature type="transmembrane region" description="Helical" evidence="7">
    <location>
        <begin position="200"/>
        <end position="217"/>
    </location>
</feature>
<protein>
    <recommendedName>
        <fullName evidence="7 8">Phospho-N-acetylmuramoyl-pentapeptide-transferase</fullName>
        <ecNumber evidence="7 8">2.7.8.13</ecNumber>
    </recommendedName>
    <alternativeName>
        <fullName evidence="7">UDP-MurNAc-pentapeptide phosphotransferase</fullName>
    </alternativeName>
</protein>
<evidence type="ECO:0000256" key="3">
    <source>
        <dbReference type="ARBA" id="ARBA00022679"/>
    </source>
</evidence>
<dbReference type="GO" id="GO:0005886">
    <property type="term" value="C:plasma membrane"/>
    <property type="evidence" value="ECO:0007669"/>
    <property type="project" value="UniProtKB-SubCell"/>
</dbReference>
<comment type="pathway">
    <text evidence="7">Cell wall biogenesis; peptidoglycan biosynthesis.</text>
</comment>
<keyword evidence="11" id="KW-1185">Reference proteome</keyword>
<feature type="transmembrane region" description="Helical" evidence="7">
    <location>
        <begin position="251"/>
        <end position="276"/>
    </location>
</feature>
<comment type="catalytic activity">
    <reaction evidence="7">
        <text>UDP-N-acetyl-alpha-D-muramoyl-L-alanyl-gamma-D-glutamyl-L-lysyl-D-alanyl-D-alanine + di-trans,octa-cis-undecaprenyl phosphate = Mur2Ac(oyl-L-Ala-gamma-D-Glu-L-Lys-D-Ala-D-Ala)-di-trans,octa-cis-undecaprenyl diphosphate + UMP</text>
        <dbReference type="Rhea" id="RHEA:21920"/>
        <dbReference type="ChEBI" id="CHEBI:57865"/>
        <dbReference type="ChEBI" id="CHEBI:60032"/>
        <dbReference type="ChEBI" id="CHEBI:60392"/>
        <dbReference type="ChEBI" id="CHEBI:70758"/>
        <dbReference type="EC" id="2.7.8.13"/>
    </reaction>
</comment>
<reference evidence="10 11" key="1">
    <citation type="submission" date="2009-08" db="EMBL/GenBank/DDBJ databases">
        <authorList>
            <person name="Muzny D."/>
            <person name="Qin X."/>
            <person name="Deng J."/>
            <person name="Jiang H."/>
            <person name="Liu Y."/>
            <person name="Qu J."/>
            <person name="Song X.-Z."/>
            <person name="Zhang L."/>
            <person name="Thornton R."/>
            <person name="Coyle M."/>
            <person name="Francisco L."/>
            <person name="Jackson L."/>
            <person name="Javaid M."/>
            <person name="Korchina V."/>
            <person name="Kovar C."/>
            <person name="Mata R."/>
            <person name="Mathew T."/>
            <person name="Ngo R."/>
            <person name="Nguyen L."/>
            <person name="Nguyen N."/>
            <person name="Okwuonu G."/>
            <person name="Ongeri F."/>
            <person name="Pham C."/>
            <person name="Simmons D."/>
            <person name="Wilczek-Boney K."/>
            <person name="Hale W."/>
            <person name="Jakkamsetti A."/>
            <person name="Pham P."/>
            <person name="Ruth R."/>
            <person name="San Lucas F."/>
            <person name="Warren J."/>
            <person name="Zhang J."/>
            <person name="Zhao Z."/>
            <person name="Zhou C."/>
            <person name="Zhu D."/>
            <person name="Lee S."/>
            <person name="Bess C."/>
            <person name="Blankenburg K."/>
            <person name="Forbes L."/>
            <person name="Fu Q."/>
            <person name="Gubbala S."/>
            <person name="Hirani K."/>
            <person name="Jayaseelan J.C."/>
            <person name="Lara F."/>
            <person name="Munidasa M."/>
            <person name="Palculict T."/>
            <person name="Patil S."/>
            <person name="Pu L.-L."/>
            <person name="Saada N."/>
            <person name="Tang L."/>
            <person name="Weissenberger G."/>
            <person name="Zhu Y."/>
            <person name="Hemphill L."/>
            <person name="Shang Y."/>
            <person name="Youmans B."/>
            <person name="Ayvaz T."/>
            <person name="Ross M."/>
            <person name="Santibanez J."/>
            <person name="Aqrawi P."/>
            <person name="Gross S."/>
            <person name="Joshi V."/>
            <person name="Fowler G."/>
            <person name="Nazareth L."/>
            <person name="Reid J."/>
            <person name="Worley K."/>
            <person name="Petrosino J."/>
            <person name="Highlander S."/>
            <person name="Gibbs R."/>
        </authorList>
    </citation>
    <scope>NUCLEOTIDE SEQUENCE [LARGE SCALE GENOMIC DNA]</scope>
    <source>
        <strain evidence="10 11">ATCC 49175</strain>
    </source>
</reference>
<evidence type="ECO:0000256" key="5">
    <source>
        <dbReference type="ARBA" id="ARBA00022989"/>
    </source>
</evidence>
<evidence type="ECO:0000256" key="2">
    <source>
        <dbReference type="ARBA" id="ARBA00005583"/>
    </source>
</evidence>
<keyword evidence="5 7" id="KW-1133">Transmembrane helix</keyword>
<feature type="transmembrane region" description="Helical" evidence="7">
    <location>
        <begin position="224"/>
        <end position="245"/>
    </location>
</feature>
<dbReference type="GO" id="GO:0009252">
    <property type="term" value="P:peptidoglycan biosynthetic process"/>
    <property type="evidence" value="ECO:0007669"/>
    <property type="project" value="UniProtKB-UniRule"/>
</dbReference>
<comment type="similarity">
    <text evidence="2 7">Belongs to the glycosyltransferase 4 family. MraY subfamily.</text>
</comment>
<comment type="caution">
    <text evidence="10">The sequence shown here is derived from an EMBL/GenBank/DDBJ whole genome shotgun (WGS) entry which is preliminary data.</text>
</comment>
<feature type="transmembrane region" description="Helical" evidence="7">
    <location>
        <begin position="297"/>
        <end position="317"/>
    </location>
</feature>
<dbReference type="PANTHER" id="PTHR22926:SF5">
    <property type="entry name" value="PHOSPHO-N-ACETYLMURAMOYL-PENTAPEPTIDE-TRANSFERASE HOMOLOG"/>
    <property type="match status" value="1"/>
</dbReference>
<evidence type="ECO:0000256" key="4">
    <source>
        <dbReference type="ARBA" id="ARBA00022692"/>
    </source>
</evidence>
<evidence type="ECO:0000256" key="7">
    <source>
        <dbReference type="HAMAP-Rule" id="MF_00038"/>
    </source>
</evidence>
<feature type="transmembrane region" description="Helical" evidence="7">
    <location>
        <begin position="138"/>
        <end position="161"/>
    </location>
</feature>
<comment type="subcellular location">
    <subcellularLocation>
        <location evidence="7">Cell membrane</location>
        <topology evidence="7">Multi-pass membrane protein</topology>
    </subcellularLocation>
    <subcellularLocation>
        <location evidence="1">Membrane</location>
        <topology evidence="1">Multi-pass membrane protein</topology>
    </subcellularLocation>
</comment>
<keyword evidence="7" id="KW-0573">Peptidoglycan synthesis</keyword>
<feature type="transmembrane region" description="Helical" evidence="7">
    <location>
        <begin position="115"/>
        <end position="131"/>
    </location>
</feature>
<feature type="transmembrane region" description="Helical" evidence="7">
    <location>
        <begin position="77"/>
        <end position="95"/>
    </location>
</feature>
<dbReference type="EMBL" id="ACKZ01000014">
    <property type="protein sequence ID" value="EEW37589.1"/>
    <property type="molecule type" value="Genomic_DNA"/>
</dbReference>
<dbReference type="HAMAP" id="MF_00038">
    <property type="entry name" value="MraY"/>
    <property type="match status" value="1"/>
</dbReference>
<comment type="function">
    <text evidence="7">Catalyzes the initial step of the lipid cycle reactions in the biosynthesis of the cell wall peptidoglycan: transfers peptidoglycan precursor phospho-MurNAc-pentapeptide from UDP-MurNAc-pentapeptide onto the lipid carrier undecaprenyl phosphate, yielding undecaprenyl-pyrophosphoryl-MurNAc-pentapeptide, known as lipid I.</text>
</comment>
<feature type="binding site" evidence="9">
    <location>
        <position position="228"/>
    </location>
    <ligand>
        <name>Mg(2+)</name>
        <dbReference type="ChEBI" id="CHEBI:18420"/>
    </ligand>
</feature>
<proteinExistence type="inferred from homology"/>
<keyword evidence="7" id="KW-0131">Cell cycle</keyword>
<dbReference type="GO" id="GO:0008360">
    <property type="term" value="P:regulation of cell shape"/>
    <property type="evidence" value="ECO:0007669"/>
    <property type="project" value="UniProtKB-KW"/>
</dbReference>
<keyword evidence="3 7" id="KW-0808">Transferase</keyword>
<dbReference type="InterPro" id="IPR003524">
    <property type="entry name" value="PNAcMuramoyl-5peptid_Trfase"/>
</dbReference>
<evidence type="ECO:0000256" key="1">
    <source>
        <dbReference type="ARBA" id="ARBA00004141"/>
    </source>
</evidence>
<dbReference type="InterPro" id="IPR000715">
    <property type="entry name" value="Glycosyl_transferase_4"/>
</dbReference>
<keyword evidence="7" id="KW-0961">Cell wall biogenesis/degradation</keyword>
<evidence type="ECO:0000256" key="9">
    <source>
        <dbReference type="PIRSR" id="PIRSR600715-1"/>
    </source>
</evidence>
<dbReference type="GO" id="GO:0008963">
    <property type="term" value="F:phospho-N-acetylmuramoyl-pentapeptide-transferase activity"/>
    <property type="evidence" value="ECO:0007669"/>
    <property type="project" value="UniProtKB-UniRule"/>
</dbReference>
<dbReference type="GO" id="GO:0046872">
    <property type="term" value="F:metal ion binding"/>
    <property type="evidence" value="ECO:0007669"/>
    <property type="project" value="UniProtKB-KW"/>
</dbReference>
<dbReference type="eggNOG" id="COG0472">
    <property type="taxonomic scope" value="Bacteria"/>
</dbReference>
<dbReference type="GO" id="GO:0071555">
    <property type="term" value="P:cell wall organization"/>
    <property type="evidence" value="ECO:0007669"/>
    <property type="project" value="UniProtKB-KW"/>
</dbReference>
<evidence type="ECO:0000313" key="11">
    <source>
        <dbReference type="Proteomes" id="UP000005926"/>
    </source>
</evidence>
<keyword evidence="7" id="KW-0132">Cell division</keyword>
<evidence type="ECO:0000313" key="10">
    <source>
        <dbReference type="EMBL" id="EEW37589.1"/>
    </source>
</evidence>
<name>C8NFI4_9LACT</name>
<keyword evidence="7 9" id="KW-0460">Magnesium</keyword>
<keyword evidence="6 7" id="KW-0472">Membrane</keyword>
<keyword evidence="7" id="KW-0133">Cell shape</keyword>
<dbReference type="PROSITE" id="PS01348">
    <property type="entry name" value="MRAY_2"/>
    <property type="match status" value="1"/>
</dbReference>
<dbReference type="GO" id="GO:0051301">
    <property type="term" value="P:cell division"/>
    <property type="evidence" value="ECO:0007669"/>
    <property type="project" value="UniProtKB-KW"/>
</dbReference>
<dbReference type="AlphaFoldDB" id="C8NFI4"/>
<dbReference type="NCBIfam" id="TIGR00445">
    <property type="entry name" value="mraY"/>
    <property type="match status" value="1"/>
</dbReference>
<dbReference type="UniPathway" id="UPA00219"/>
<keyword evidence="7 9" id="KW-0479">Metal-binding</keyword>
<dbReference type="Proteomes" id="UP000005926">
    <property type="component" value="Unassembled WGS sequence"/>
</dbReference>
<keyword evidence="7" id="KW-1003">Cell membrane</keyword>
<dbReference type="EC" id="2.7.8.13" evidence="7 8"/>
<keyword evidence="4 7" id="KW-0812">Transmembrane</keyword>
<dbReference type="PROSITE" id="PS01347">
    <property type="entry name" value="MRAY_1"/>
    <property type="match status" value="1"/>
</dbReference>
<feature type="binding site" evidence="9">
    <location>
        <position position="168"/>
    </location>
    <ligand>
        <name>Mg(2+)</name>
        <dbReference type="ChEBI" id="CHEBI:18420"/>
    </ligand>
</feature>